<dbReference type="InterPro" id="IPR051043">
    <property type="entry name" value="Sulfatase_Mod_Factor_Kinase"/>
</dbReference>
<name>A0AAW9VFK8_9GAMM</name>
<feature type="domain" description="Sulfatase-modifying factor enzyme-like" evidence="2">
    <location>
        <begin position="43"/>
        <end position="284"/>
    </location>
</feature>
<dbReference type="SUPFAM" id="SSF56436">
    <property type="entry name" value="C-type lectin-like"/>
    <property type="match status" value="1"/>
</dbReference>
<reference evidence="3 4" key="1">
    <citation type="submission" date="2019-10" db="EMBL/GenBank/DDBJ databases">
        <title>Comparative genomic analysis of Providencia.</title>
        <authorList>
            <person name="Yuan C."/>
            <person name="Wei Y."/>
            <person name="Yin Z."/>
        </authorList>
    </citation>
    <scope>NUCLEOTIDE SEQUENCE [LARGE SCALE GENOMIC DNA]</scope>
    <source>
        <strain evidence="4">wls1934</strain>
    </source>
</reference>
<dbReference type="AlphaFoldDB" id="A0AAW9VFK8"/>
<accession>A0AAW9VFK8</accession>
<sequence length="299" mass="33992">MIFFNQTYRTVLLMSFGLLMGCDQQPTAEQQKQAQQLVNSTLNNMVFVEGGTFLMGDFGGKDGKSNFVYSLSKDNKFTHNVTLDSFSISKSKVSWGEYLQWLDIMGKPLPENYKKLKEQVRYVSMKKFTNDNYLASVNWQDAKDYCQWIGQQSGLPVDLPTEAQWEYAARSRGQFLNYSSDDGKFGDFIDPSSKAYIPLNMRKPNPLGLYDMIGNGWDWTNDWYDENYYSVSPEKNPQGPQSGTTKVTRGSAGTNFMDNQNIERYAMPPVLTEIMSTGRGFRCAVQSPTPISIAENYSQ</sequence>
<evidence type="ECO:0000256" key="1">
    <source>
        <dbReference type="SAM" id="MobiDB-lite"/>
    </source>
</evidence>
<dbReference type="PANTHER" id="PTHR23150:SF19">
    <property type="entry name" value="FORMYLGLYCINE-GENERATING ENZYME"/>
    <property type="match status" value="1"/>
</dbReference>
<dbReference type="InterPro" id="IPR016187">
    <property type="entry name" value="CTDL_fold"/>
</dbReference>
<dbReference type="Gene3D" id="3.90.1580.10">
    <property type="entry name" value="paralog of FGE (formylglycine-generating enzyme)"/>
    <property type="match status" value="1"/>
</dbReference>
<dbReference type="EMBL" id="WLUB01000056">
    <property type="protein sequence ID" value="MTC36426.1"/>
    <property type="molecule type" value="Genomic_DNA"/>
</dbReference>
<evidence type="ECO:0000259" key="2">
    <source>
        <dbReference type="Pfam" id="PF03781"/>
    </source>
</evidence>
<dbReference type="PANTHER" id="PTHR23150">
    <property type="entry name" value="SULFATASE MODIFYING FACTOR 1, 2"/>
    <property type="match status" value="1"/>
</dbReference>
<dbReference type="Proteomes" id="UP000449944">
    <property type="component" value="Unassembled WGS sequence"/>
</dbReference>
<proteinExistence type="predicted"/>
<protein>
    <submittedName>
        <fullName evidence="3">SUMF1/EgtB/PvdO family nonheme iron enzyme</fullName>
    </submittedName>
</protein>
<dbReference type="GO" id="GO:0120147">
    <property type="term" value="F:formylglycine-generating oxidase activity"/>
    <property type="evidence" value="ECO:0007669"/>
    <property type="project" value="TreeGrafter"/>
</dbReference>
<feature type="region of interest" description="Disordered" evidence="1">
    <location>
        <begin position="232"/>
        <end position="255"/>
    </location>
</feature>
<dbReference type="InterPro" id="IPR005532">
    <property type="entry name" value="SUMF_dom"/>
</dbReference>
<gene>
    <name evidence="3" type="ORF">GKR67_17760</name>
</gene>
<organism evidence="3 4">
    <name type="scientific">Providencia alcalifaciens</name>
    <dbReference type="NCBI Taxonomy" id="126385"/>
    <lineage>
        <taxon>Bacteria</taxon>
        <taxon>Pseudomonadati</taxon>
        <taxon>Pseudomonadota</taxon>
        <taxon>Gammaproteobacteria</taxon>
        <taxon>Enterobacterales</taxon>
        <taxon>Morganellaceae</taxon>
        <taxon>Providencia</taxon>
    </lineage>
</organism>
<evidence type="ECO:0000313" key="4">
    <source>
        <dbReference type="Proteomes" id="UP000449944"/>
    </source>
</evidence>
<dbReference type="InterPro" id="IPR042095">
    <property type="entry name" value="SUMF_sf"/>
</dbReference>
<evidence type="ECO:0000313" key="3">
    <source>
        <dbReference type="EMBL" id="MTC36426.1"/>
    </source>
</evidence>
<dbReference type="Pfam" id="PF03781">
    <property type="entry name" value="FGE-sulfatase"/>
    <property type="match status" value="1"/>
</dbReference>
<comment type="caution">
    <text evidence="3">The sequence shown here is derived from an EMBL/GenBank/DDBJ whole genome shotgun (WGS) entry which is preliminary data.</text>
</comment>